<reference evidence="3 4" key="1">
    <citation type="submission" date="2020-01" db="EMBL/GenBank/DDBJ databases">
        <title>Natronorubrum sp. JWXQ-INN 674 isolated from Inner Mongolia Autonomous Region of China.</title>
        <authorList>
            <person name="Xue Q."/>
        </authorList>
    </citation>
    <scope>NUCLEOTIDE SEQUENCE [LARGE SCALE GENOMIC DNA]</scope>
    <source>
        <strain evidence="3 4">JWXQ-INN-674</strain>
    </source>
</reference>
<name>A0A6B0VM45_9EURY</name>
<dbReference type="InterPro" id="IPR037914">
    <property type="entry name" value="SpoVT-AbrB_sf"/>
</dbReference>
<dbReference type="CDD" id="cd16320">
    <property type="entry name" value="MraZ_N"/>
    <property type="match status" value="1"/>
</dbReference>
<protein>
    <submittedName>
        <fullName evidence="3">AbrB/MazE/SpoVT family DNA-binding domain-containing protein</fullName>
    </submittedName>
</protein>
<sequence length="94" mass="10108">MVTVDSKGRVVLPQEVRERLGITPGTEVEIHEEGGKAVVTPEDNPEQIIEQMEQLVTDAASEHGETAPIDGAVDPIAQQHRSAVRRGAEKNSDG</sequence>
<organism evidence="3 4">
    <name type="scientific">Natronorubrum halalkaliphilum</name>
    <dbReference type="NCBI Taxonomy" id="2691917"/>
    <lineage>
        <taxon>Archaea</taxon>
        <taxon>Methanobacteriati</taxon>
        <taxon>Methanobacteriota</taxon>
        <taxon>Stenosarchaea group</taxon>
        <taxon>Halobacteria</taxon>
        <taxon>Halobacteriales</taxon>
        <taxon>Natrialbaceae</taxon>
        <taxon>Natronorubrum</taxon>
    </lineage>
</organism>
<dbReference type="AlphaFoldDB" id="A0A6B0VM45"/>
<dbReference type="Gene3D" id="2.10.260.10">
    <property type="match status" value="1"/>
</dbReference>
<dbReference type="Pfam" id="PF04014">
    <property type="entry name" value="MazE_antitoxin"/>
    <property type="match status" value="1"/>
</dbReference>
<dbReference type="NCBIfam" id="TIGR01439">
    <property type="entry name" value="lp_hng_hel_AbrB"/>
    <property type="match status" value="1"/>
</dbReference>
<dbReference type="InterPro" id="IPR007159">
    <property type="entry name" value="SpoVT-AbrB_dom"/>
</dbReference>
<dbReference type="OrthoDB" id="30861at2157"/>
<evidence type="ECO:0000313" key="3">
    <source>
        <dbReference type="EMBL" id="MXV61842.1"/>
    </source>
</evidence>
<accession>A0A6B0VM45</accession>
<dbReference type="GO" id="GO:0003677">
    <property type="term" value="F:DNA binding"/>
    <property type="evidence" value="ECO:0007669"/>
    <property type="project" value="UniProtKB-KW"/>
</dbReference>
<evidence type="ECO:0000259" key="2">
    <source>
        <dbReference type="PROSITE" id="PS51740"/>
    </source>
</evidence>
<evidence type="ECO:0000256" key="1">
    <source>
        <dbReference type="SAM" id="MobiDB-lite"/>
    </source>
</evidence>
<feature type="domain" description="SpoVT-AbrB" evidence="2">
    <location>
        <begin position="1"/>
        <end position="44"/>
    </location>
</feature>
<feature type="region of interest" description="Disordered" evidence="1">
    <location>
        <begin position="63"/>
        <end position="94"/>
    </location>
</feature>
<dbReference type="SMART" id="SM00966">
    <property type="entry name" value="SpoVT_AbrB"/>
    <property type="match status" value="1"/>
</dbReference>
<evidence type="ECO:0000313" key="4">
    <source>
        <dbReference type="Proteomes" id="UP000434101"/>
    </source>
</evidence>
<dbReference type="PROSITE" id="PS51740">
    <property type="entry name" value="SPOVT_ABRB"/>
    <property type="match status" value="1"/>
</dbReference>
<comment type="caution">
    <text evidence="3">The sequence shown here is derived from an EMBL/GenBank/DDBJ whole genome shotgun (WGS) entry which is preliminary data.</text>
</comment>
<keyword evidence="4" id="KW-1185">Reference proteome</keyword>
<dbReference type="Proteomes" id="UP000434101">
    <property type="component" value="Unassembled WGS sequence"/>
</dbReference>
<gene>
    <name evidence="3" type="ORF">GS429_07130</name>
</gene>
<dbReference type="InterPro" id="IPR035642">
    <property type="entry name" value="MraZ_N"/>
</dbReference>
<dbReference type="RefSeq" id="WP_160064267.1">
    <property type="nucleotide sequence ID" value="NZ_WUYX01000026.1"/>
</dbReference>
<dbReference type="EMBL" id="WUYX01000026">
    <property type="protein sequence ID" value="MXV61842.1"/>
    <property type="molecule type" value="Genomic_DNA"/>
</dbReference>
<proteinExistence type="predicted"/>
<dbReference type="SUPFAM" id="SSF89447">
    <property type="entry name" value="AbrB/MazE/MraZ-like"/>
    <property type="match status" value="1"/>
</dbReference>
<keyword evidence="3" id="KW-0238">DNA-binding</keyword>